<evidence type="ECO:0000313" key="9">
    <source>
        <dbReference type="EMBL" id="MFC3996250.1"/>
    </source>
</evidence>
<feature type="transmembrane region" description="Helical" evidence="7">
    <location>
        <begin position="99"/>
        <end position="121"/>
    </location>
</feature>
<dbReference type="PANTHER" id="PTHR43163">
    <property type="entry name" value="DIPEPTIDE TRANSPORT SYSTEM PERMEASE PROTEIN DPPB-RELATED"/>
    <property type="match status" value="1"/>
</dbReference>
<dbReference type="EMBL" id="JBHSBH010000007">
    <property type="protein sequence ID" value="MFC3996250.1"/>
    <property type="molecule type" value="Genomic_DNA"/>
</dbReference>
<comment type="similarity">
    <text evidence="7">Belongs to the binding-protein-dependent transport system permease family.</text>
</comment>
<keyword evidence="3" id="KW-1003">Cell membrane</keyword>
<dbReference type="InterPro" id="IPR035906">
    <property type="entry name" value="MetI-like_sf"/>
</dbReference>
<keyword evidence="5 7" id="KW-1133">Transmembrane helix</keyword>
<dbReference type="Proteomes" id="UP001595847">
    <property type="component" value="Unassembled WGS sequence"/>
</dbReference>
<feature type="domain" description="ABC transmembrane type-1" evidence="8">
    <location>
        <begin position="95"/>
        <end position="303"/>
    </location>
</feature>
<evidence type="ECO:0000256" key="1">
    <source>
        <dbReference type="ARBA" id="ARBA00004651"/>
    </source>
</evidence>
<dbReference type="RefSeq" id="WP_378532129.1">
    <property type="nucleotide sequence ID" value="NZ_JBHSBH010000007.1"/>
</dbReference>
<evidence type="ECO:0000259" key="8">
    <source>
        <dbReference type="PROSITE" id="PS50928"/>
    </source>
</evidence>
<keyword evidence="10" id="KW-1185">Reference proteome</keyword>
<keyword evidence="6 7" id="KW-0472">Membrane</keyword>
<feature type="transmembrane region" description="Helical" evidence="7">
    <location>
        <begin position="237"/>
        <end position="260"/>
    </location>
</feature>
<dbReference type="Pfam" id="PF00528">
    <property type="entry name" value="BPD_transp_1"/>
    <property type="match status" value="1"/>
</dbReference>
<evidence type="ECO:0000256" key="4">
    <source>
        <dbReference type="ARBA" id="ARBA00022692"/>
    </source>
</evidence>
<feature type="transmembrane region" description="Helical" evidence="7">
    <location>
        <begin position="280"/>
        <end position="299"/>
    </location>
</feature>
<dbReference type="PROSITE" id="PS50928">
    <property type="entry name" value="ABC_TM1"/>
    <property type="match status" value="1"/>
</dbReference>
<comment type="subcellular location">
    <subcellularLocation>
        <location evidence="1 7">Cell membrane</location>
        <topology evidence="1 7">Multi-pass membrane protein</topology>
    </subcellularLocation>
</comment>
<protein>
    <submittedName>
        <fullName evidence="9">ABC transporter permease</fullName>
    </submittedName>
</protein>
<evidence type="ECO:0000256" key="3">
    <source>
        <dbReference type="ARBA" id="ARBA00022475"/>
    </source>
</evidence>
<accession>A0ABV8FJE1</accession>
<feature type="transmembrane region" description="Helical" evidence="7">
    <location>
        <begin position="133"/>
        <end position="155"/>
    </location>
</feature>
<feature type="transmembrane region" description="Helical" evidence="7">
    <location>
        <begin position="175"/>
        <end position="192"/>
    </location>
</feature>
<dbReference type="PANTHER" id="PTHR43163:SF3">
    <property type="entry name" value="PEPTIDE ABC TRANSPORTER PERMEASE PROTEIN"/>
    <property type="match status" value="1"/>
</dbReference>
<keyword evidence="4 7" id="KW-0812">Transmembrane</keyword>
<keyword evidence="2 7" id="KW-0813">Transport</keyword>
<gene>
    <name evidence="9" type="ORF">ACFOVU_10015</name>
</gene>
<evidence type="ECO:0000256" key="5">
    <source>
        <dbReference type="ARBA" id="ARBA00022989"/>
    </source>
</evidence>
<dbReference type="CDD" id="cd06261">
    <property type="entry name" value="TM_PBP2"/>
    <property type="match status" value="1"/>
</dbReference>
<organism evidence="9 10">
    <name type="scientific">Nocardiopsis sediminis</name>
    <dbReference type="NCBI Taxonomy" id="1778267"/>
    <lineage>
        <taxon>Bacteria</taxon>
        <taxon>Bacillati</taxon>
        <taxon>Actinomycetota</taxon>
        <taxon>Actinomycetes</taxon>
        <taxon>Streptosporangiales</taxon>
        <taxon>Nocardiopsidaceae</taxon>
        <taxon>Nocardiopsis</taxon>
    </lineage>
</organism>
<evidence type="ECO:0000256" key="6">
    <source>
        <dbReference type="ARBA" id="ARBA00023136"/>
    </source>
</evidence>
<dbReference type="Gene3D" id="1.10.3720.10">
    <property type="entry name" value="MetI-like"/>
    <property type="match status" value="1"/>
</dbReference>
<feature type="transmembrane region" description="Helical" evidence="7">
    <location>
        <begin position="12"/>
        <end position="29"/>
    </location>
</feature>
<evidence type="ECO:0000313" key="10">
    <source>
        <dbReference type="Proteomes" id="UP001595847"/>
    </source>
</evidence>
<proteinExistence type="inferred from homology"/>
<dbReference type="InterPro" id="IPR000515">
    <property type="entry name" value="MetI-like"/>
</dbReference>
<dbReference type="InterPro" id="IPR045621">
    <property type="entry name" value="BPD_transp_1_N"/>
</dbReference>
<evidence type="ECO:0000256" key="7">
    <source>
        <dbReference type="RuleBase" id="RU363032"/>
    </source>
</evidence>
<sequence>MILFALRRLGSGLVLLVVICAIAYTLLFFNGSSIARNIVGDQATPEQVALKEQELGLDQPLAVRFLTWAGDALAGDLGRSWFGTLTVADALTTRLPVTLALVTVSMVLVTVLATVLGTAAAVKRGWVDRAVQIGAVVGDAVPGFVLAIVLATLFAVRLPVFPAVSSITPGAGADAWVASLTLPVIAIVLNYVTASAQQIRSAVIAQRDRDFVRTLRSRGLGEGEILFKHVLRGAAPAGLTVLSLQFVGLLGGAVIIERIFAIPGIGQLAVDATVNGDIPIVMGVVLYTVGIVILVNLAVDLANGWLNPKVRTS</sequence>
<evidence type="ECO:0000256" key="2">
    <source>
        <dbReference type="ARBA" id="ARBA00022448"/>
    </source>
</evidence>
<dbReference type="SUPFAM" id="SSF161098">
    <property type="entry name" value="MetI-like"/>
    <property type="match status" value="1"/>
</dbReference>
<dbReference type="Pfam" id="PF19300">
    <property type="entry name" value="BPD_transp_1_N"/>
    <property type="match status" value="1"/>
</dbReference>
<name>A0ABV8FJE1_9ACTN</name>
<reference evidence="10" key="1">
    <citation type="journal article" date="2019" name="Int. J. Syst. Evol. Microbiol.">
        <title>The Global Catalogue of Microorganisms (GCM) 10K type strain sequencing project: providing services to taxonomists for standard genome sequencing and annotation.</title>
        <authorList>
            <consortium name="The Broad Institute Genomics Platform"/>
            <consortium name="The Broad Institute Genome Sequencing Center for Infectious Disease"/>
            <person name="Wu L."/>
            <person name="Ma J."/>
        </authorList>
    </citation>
    <scope>NUCLEOTIDE SEQUENCE [LARGE SCALE GENOMIC DNA]</scope>
    <source>
        <strain evidence="10">TBRC 1826</strain>
    </source>
</reference>
<comment type="caution">
    <text evidence="9">The sequence shown here is derived from an EMBL/GenBank/DDBJ whole genome shotgun (WGS) entry which is preliminary data.</text>
</comment>